<dbReference type="InterPro" id="IPR050925">
    <property type="entry name" value="Rhomboid_protease_S54"/>
</dbReference>
<evidence type="ECO:0000256" key="6">
    <source>
        <dbReference type="ARBA" id="ARBA00023136"/>
    </source>
</evidence>
<reference evidence="9 10" key="1">
    <citation type="journal article" date="2018" name="Genome Biol. Evol.">
        <title>Multiple Roots of Fruiting Body Formation in Amoebozoa.</title>
        <authorList>
            <person name="Hillmann F."/>
            <person name="Forbes G."/>
            <person name="Novohradska S."/>
            <person name="Ferling I."/>
            <person name="Riege K."/>
            <person name="Groth M."/>
            <person name="Westermann M."/>
            <person name="Marz M."/>
            <person name="Spaller T."/>
            <person name="Winckler T."/>
            <person name="Schaap P."/>
            <person name="Glockner G."/>
        </authorList>
    </citation>
    <scope>NUCLEOTIDE SEQUENCE [LARGE SCALE GENOMIC DNA]</scope>
    <source>
        <strain evidence="9 10">Jena</strain>
    </source>
</reference>
<evidence type="ECO:0000256" key="1">
    <source>
        <dbReference type="ARBA" id="ARBA00004141"/>
    </source>
</evidence>
<dbReference type="Pfam" id="PF01694">
    <property type="entry name" value="Rhomboid"/>
    <property type="match status" value="1"/>
</dbReference>
<dbReference type="GO" id="GO:0006465">
    <property type="term" value="P:signal peptide processing"/>
    <property type="evidence" value="ECO:0007669"/>
    <property type="project" value="TreeGrafter"/>
</dbReference>
<dbReference type="Proteomes" id="UP000241769">
    <property type="component" value="Unassembled WGS sequence"/>
</dbReference>
<evidence type="ECO:0000256" key="4">
    <source>
        <dbReference type="ARBA" id="ARBA00022801"/>
    </source>
</evidence>
<evidence type="ECO:0000313" key="10">
    <source>
        <dbReference type="Proteomes" id="UP000241769"/>
    </source>
</evidence>
<evidence type="ECO:0000256" key="3">
    <source>
        <dbReference type="ARBA" id="ARBA00022692"/>
    </source>
</evidence>
<evidence type="ECO:0000259" key="8">
    <source>
        <dbReference type="Pfam" id="PF01694"/>
    </source>
</evidence>
<feature type="domain" description="Peptidase S54 rhomboid" evidence="8">
    <location>
        <begin position="181"/>
        <end position="279"/>
    </location>
</feature>
<dbReference type="EMBL" id="MDYQ01000004">
    <property type="protein sequence ID" value="PRP89247.1"/>
    <property type="molecule type" value="Genomic_DNA"/>
</dbReference>
<feature type="transmembrane region" description="Helical" evidence="7">
    <location>
        <begin position="136"/>
        <end position="154"/>
    </location>
</feature>
<comment type="subcellular location">
    <subcellularLocation>
        <location evidence="1">Membrane</location>
        <topology evidence="1">Multi-pass membrane protein</topology>
    </subcellularLocation>
</comment>
<sequence>MLRLTQRVFPVSSNRVLPVHNVLSYNPTIRTFSLLRNLRRPFDDAKRTVLSPIQSMGRLKHLPPTDKQWQALGETAPILPFGFLGSIVYPALFLGGVALAVISWANSERVKEKRKKKDRLAEYLAPMGRGNFLEDTTKMILSVFGINFVSFWFWQSPRFRYMMHNHFSYGPLNPSVISGLFSNISHRTYLHALFSVPLLISAFNDLKQYVSKEQLLAYYIAGGSISSLGSLFFRLIVRDFPPTLGPSGAICTMMAASVYLSNTLYDSWFTVFIALSAVGCFGTATRLFRSGFNVSRWCS</sequence>
<dbReference type="STRING" id="1890364.A0A2P6NZ66"/>
<keyword evidence="3 7" id="KW-0812">Transmembrane</keyword>
<dbReference type="OrthoDB" id="10260614at2759"/>
<dbReference type="Gene3D" id="1.20.1540.10">
    <property type="entry name" value="Rhomboid-like"/>
    <property type="match status" value="1"/>
</dbReference>
<dbReference type="InterPro" id="IPR035952">
    <property type="entry name" value="Rhomboid-like_sf"/>
</dbReference>
<feature type="transmembrane region" description="Helical" evidence="7">
    <location>
        <begin position="188"/>
        <end position="204"/>
    </location>
</feature>
<keyword evidence="10" id="KW-1185">Reference proteome</keyword>
<feature type="transmembrane region" description="Helical" evidence="7">
    <location>
        <begin position="268"/>
        <end position="288"/>
    </location>
</feature>
<organism evidence="9 10">
    <name type="scientific">Planoprotostelium fungivorum</name>
    <dbReference type="NCBI Taxonomy" id="1890364"/>
    <lineage>
        <taxon>Eukaryota</taxon>
        <taxon>Amoebozoa</taxon>
        <taxon>Evosea</taxon>
        <taxon>Variosea</taxon>
        <taxon>Cavosteliida</taxon>
        <taxon>Cavosteliaceae</taxon>
        <taxon>Planoprotostelium</taxon>
    </lineage>
</organism>
<evidence type="ECO:0000256" key="2">
    <source>
        <dbReference type="ARBA" id="ARBA00009045"/>
    </source>
</evidence>
<name>A0A2P6NZ66_9EUKA</name>
<evidence type="ECO:0000256" key="7">
    <source>
        <dbReference type="SAM" id="Phobius"/>
    </source>
</evidence>
<feature type="transmembrane region" description="Helical" evidence="7">
    <location>
        <begin position="216"/>
        <end position="237"/>
    </location>
</feature>
<keyword evidence="5 7" id="KW-1133">Transmembrane helix</keyword>
<evidence type="ECO:0000313" key="9">
    <source>
        <dbReference type="EMBL" id="PRP89247.1"/>
    </source>
</evidence>
<comment type="caution">
    <text evidence="9">The sequence shown here is derived from an EMBL/GenBank/DDBJ whole genome shotgun (WGS) entry which is preliminary data.</text>
</comment>
<dbReference type="GO" id="GO:0016020">
    <property type="term" value="C:membrane"/>
    <property type="evidence" value="ECO:0007669"/>
    <property type="project" value="UniProtKB-SubCell"/>
</dbReference>
<dbReference type="InParanoid" id="A0A2P6NZ66"/>
<dbReference type="PANTHER" id="PTHR43731:SF14">
    <property type="entry name" value="PRESENILIN-ASSOCIATED RHOMBOID-LIKE PROTEIN, MITOCHONDRIAL"/>
    <property type="match status" value="1"/>
</dbReference>
<dbReference type="PANTHER" id="PTHR43731">
    <property type="entry name" value="RHOMBOID PROTEASE"/>
    <property type="match status" value="1"/>
</dbReference>
<gene>
    <name evidence="9" type="ORF">PROFUN_02121</name>
</gene>
<accession>A0A2P6NZ66</accession>
<feature type="transmembrane region" description="Helical" evidence="7">
    <location>
        <begin position="87"/>
        <end position="107"/>
    </location>
</feature>
<comment type="similarity">
    <text evidence="2">Belongs to the peptidase S54 family.</text>
</comment>
<dbReference type="AlphaFoldDB" id="A0A2P6NZ66"/>
<proteinExistence type="inferred from homology"/>
<evidence type="ECO:0000256" key="5">
    <source>
        <dbReference type="ARBA" id="ARBA00022989"/>
    </source>
</evidence>
<protein>
    <recommendedName>
        <fullName evidence="8">Peptidase S54 rhomboid domain-containing protein</fullName>
    </recommendedName>
</protein>
<keyword evidence="4" id="KW-0378">Hydrolase</keyword>
<dbReference type="SUPFAM" id="SSF144091">
    <property type="entry name" value="Rhomboid-like"/>
    <property type="match status" value="1"/>
</dbReference>
<keyword evidence="6 7" id="KW-0472">Membrane</keyword>
<dbReference type="InterPro" id="IPR022764">
    <property type="entry name" value="Peptidase_S54_rhomboid_dom"/>
</dbReference>
<dbReference type="GO" id="GO:0004252">
    <property type="term" value="F:serine-type endopeptidase activity"/>
    <property type="evidence" value="ECO:0007669"/>
    <property type="project" value="InterPro"/>
</dbReference>